<evidence type="ECO:0000313" key="1">
    <source>
        <dbReference type="EMBL" id="KIM79116.1"/>
    </source>
</evidence>
<gene>
    <name evidence="1" type="ORF">PILCRDRAFT_10548</name>
</gene>
<dbReference type="EMBL" id="KN833011">
    <property type="protein sequence ID" value="KIM79116.1"/>
    <property type="molecule type" value="Genomic_DNA"/>
</dbReference>
<name>A0A0C3FH45_PILCF</name>
<sequence>MGQTCTVANIDKEQTMGCWSRSGCLLDGSADEIEKWTLSAWAGDRIICVGNDWWPGAGKLPDDVFTQEELTRLELDARALYDVAPQEQLGPRTRIIATRR</sequence>
<keyword evidence="2" id="KW-1185">Reference proteome</keyword>
<reference evidence="1 2" key="1">
    <citation type="submission" date="2014-04" db="EMBL/GenBank/DDBJ databases">
        <authorList>
            <consortium name="DOE Joint Genome Institute"/>
            <person name="Kuo A."/>
            <person name="Tarkka M."/>
            <person name="Buscot F."/>
            <person name="Kohler A."/>
            <person name="Nagy L.G."/>
            <person name="Floudas D."/>
            <person name="Copeland A."/>
            <person name="Barry K.W."/>
            <person name="Cichocki N."/>
            <person name="Veneault-Fourrey C."/>
            <person name="LaButti K."/>
            <person name="Lindquist E.A."/>
            <person name="Lipzen A."/>
            <person name="Lundell T."/>
            <person name="Morin E."/>
            <person name="Murat C."/>
            <person name="Sun H."/>
            <person name="Tunlid A."/>
            <person name="Henrissat B."/>
            <person name="Grigoriev I.V."/>
            <person name="Hibbett D.S."/>
            <person name="Martin F."/>
            <person name="Nordberg H.P."/>
            <person name="Cantor M.N."/>
            <person name="Hua S.X."/>
        </authorList>
    </citation>
    <scope>NUCLEOTIDE SEQUENCE [LARGE SCALE GENOMIC DNA]</scope>
    <source>
        <strain evidence="1 2">F 1598</strain>
    </source>
</reference>
<dbReference type="InParanoid" id="A0A0C3FH45"/>
<evidence type="ECO:0000313" key="2">
    <source>
        <dbReference type="Proteomes" id="UP000054166"/>
    </source>
</evidence>
<dbReference type="AlphaFoldDB" id="A0A0C3FH45"/>
<dbReference type="Proteomes" id="UP000054166">
    <property type="component" value="Unassembled WGS sequence"/>
</dbReference>
<reference evidence="2" key="2">
    <citation type="submission" date="2015-01" db="EMBL/GenBank/DDBJ databases">
        <title>Evolutionary Origins and Diversification of the Mycorrhizal Mutualists.</title>
        <authorList>
            <consortium name="DOE Joint Genome Institute"/>
            <consortium name="Mycorrhizal Genomics Consortium"/>
            <person name="Kohler A."/>
            <person name="Kuo A."/>
            <person name="Nagy L.G."/>
            <person name="Floudas D."/>
            <person name="Copeland A."/>
            <person name="Barry K.W."/>
            <person name="Cichocki N."/>
            <person name="Veneault-Fourrey C."/>
            <person name="LaButti K."/>
            <person name="Lindquist E.A."/>
            <person name="Lipzen A."/>
            <person name="Lundell T."/>
            <person name="Morin E."/>
            <person name="Murat C."/>
            <person name="Riley R."/>
            <person name="Ohm R."/>
            <person name="Sun H."/>
            <person name="Tunlid A."/>
            <person name="Henrissat B."/>
            <person name="Grigoriev I.V."/>
            <person name="Hibbett D.S."/>
            <person name="Martin F."/>
        </authorList>
    </citation>
    <scope>NUCLEOTIDE SEQUENCE [LARGE SCALE GENOMIC DNA]</scope>
    <source>
        <strain evidence="2">F 1598</strain>
    </source>
</reference>
<accession>A0A0C3FH45</accession>
<dbReference type="HOGENOM" id="CLU_2307104_0_0_1"/>
<dbReference type="OrthoDB" id="2588098at2759"/>
<organism evidence="1 2">
    <name type="scientific">Piloderma croceum (strain F 1598)</name>
    <dbReference type="NCBI Taxonomy" id="765440"/>
    <lineage>
        <taxon>Eukaryota</taxon>
        <taxon>Fungi</taxon>
        <taxon>Dikarya</taxon>
        <taxon>Basidiomycota</taxon>
        <taxon>Agaricomycotina</taxon>
        <taxon>Agaricomycetes</taxon>
        <taxon>Agaricomycetidae</taxon>
        <taxon>Atheliales</taxon>
        <taxon>Atheliaceae</taxon>
        <taxon>Piloderma</taxon>
    </lineage>
</organism>
<protein>
    <submittedName>
        <fullName evidence="1">Uncharacterized protein</fullName>
    </submittedName>
</protein>
<proteinExistence type="predicted"/>